<dbReference type="VEuPathDB" id="FungiDB:RhiirFUN_012881"/>
<protein>
    <recommendedName>
        <fullName evidence="3">F-box domain-containing protein</fullName>
    </recommendedName>
</protein>
<reference evidence="1 2" key="1">
    <citation type="submission" date="2016-04" db="EMBL/GenBank/DDBJ databases">
        <title>Genome analyses suggest a sexual origin of heterokaryosis in a supposedly ancient asexual fungus.</title>
        <authorList>
            <person name="Ropars J."/>
            <person name="Sedzielewska K."/>
            <person name="Noel J."/>
            <person name="Charron P."/>
            <person name="Farinelli L."/>
            <person name="Marton T."/>
            <person name="Kruger M."/>
            <person name="Pelin A."/>
            <person name="Brachmann A."/>
            <person name="Corradi N."/>
        </authorList>
    </citation>
    <scope>NUCLEOTIDE SEQUENCE [LARGE SCALE GENOMIC DNA]</scope>
    <source>
        <strain evidence="1 2">C2</strain>
    </source>
</reference>
<evidence type="ECO:0000313" key="1">
    <source>
        <dbReference type="EMBL" id="PKK67663.1"/>
    </source>
</evidence>
<accession>A0A2N1N150</accession>
<name>A0A2N1N150_9GLOM</name>
<sequence>MYSYNPLEEPDTIAEIVQKLPLENLDKFCWINRTWYKENQHEFRRRWKKQVLEYYKLEHEQELEMEEVERKYSNDEFMQGYLHCEIWESYSKRELEEAKKQVEIESYMLRNGMFYGQEKEIVKYNIQQVAKNEIPWNPVQHYKFGLV</sequence>
<evidence type="ECO:0000313" key="2">
    <source>
        <dbReference type="Proteomes" id="UP000233469"/>
    </source>
</evidence>
<dbReference type="VEuPathDB" id="FungiDB:FUN_016728"/>
<comment type="caution">
    <text evidence="1">The sequence shown here is derived from an EMBL/GenBank/DDBJ whole genome shotgun (WGS) entry which is preliminary data.</text>
</comment>
<reference evidence="1 2" key="2">
    <citation type="submission" date="2017-10" db="EMBL/GenBank/DDBJ databases">
        <title>Extensive intraspecific genome diversity in a model arbuscular mycorrhizal fungus.</title>
        <authorList>
            <person name="Chen E.C.H."/>
            <person name="Morin E."/>
            <person name="Baudet D."/>
            <person name="Noel J."/>
            <person name="Ndikumana S."/>
            <person name="Charron P."/>
            <person name="St-Onge C."/>
            <person name="Giorgi J."/>
            <person name="Grigoriev I.V."/>
            <person name="Roux C."/>
            <person name="Martin F.M."/>
            <person name="Corradi N."/>
        </authorList>
    </citation>
    <scope>NUCLEOTIDE SEQUENCE [LARGE SCALE GENOMIC DNA]</scope>
    <source>
        <strain evidence="1 2">C2</strain>
    </source>
</reference>
<proteinExistence type="predicted"/>
<evidence type="ECO:0008006" key="3">
    <source>
        <dbReference type="Google" id="ProtNLM"/>
    </source>
</evidence>
<dbReference type="VEuPathDB" id="FungiDB:RhiirA1_465572"/>
<dbReference type="EMBL" id="LLXL01000932">
    <property type="protein sequence ID" value="PKK67663.1"/>
    <property type="molecule type" value="Genomic_DNA"/>
</dbReference>
<dbReference type="AlphaFoldDB" id="A0A2N1N150"/>
<organism evidence="1 2">
    <name type="scientific">Rhizophagus irregularis</name>
    <dbReference type="NCBI Taxonomy" id="588596"/>
    <lineage>
        <taxon>Eukaryota</taxon>
        <taxon>Fungi</taxon>
        <taxon>Fungi incertae sedis</taxon>
        <taxon>Mucoromycota</taxon>
        <taxon>Glomeromycotina</taxon>
        <taxon>Glomeromycetes</taxon>
        <taxon>Glomerales</taxon>
        <taxon>Glomeraceae</taxon>
        <taxon>Rhizophagus</taxon>
    </lineage>
</organism>
<gene>
    <name evidence="1" type="ORF">RhiirC2_783226</name>
</gene>
<dbReference type="Proteomes" id="UP000233469">
    <property type="component" value="Unassembled WGS sequence"/>
</dbReference>